<dbReference type="GO" id="GO:0004359">
    <property type="term" value="F:glutaminase activity"/>
    <property type="evidence" value="ECO:0007669"/>
    <property type="project" value="InterPro"/>
</dbReference>
<evidence type="ECO:0000256" key="1">
    <source>
        <dbReference type="ARBA" id="ARBA00004790"/>
    </source>
</evidence>
<proteinExistence type="inferred from homology"/>
<protein>
    <recommendedName>
        <fullName evidence="7">NH(3)-dependent NAD(+) synthetase</fullName>
        <ecNumber evidence="7">6.3.1.5</ecNumber>
    </recommendedName>
</protein>
<comment type="catalytic activity">
    <reaction evidence="7">
        <text>deamido-NAD(+) + NH4(+) + ATP = AMP + diphosphate + NAD(+) + H(+)</text>
        <dbReference type="Rhea" id="RHEA:21188"/>
        <dbReference type="ChEBI" id="CHEBI:15378"/>
        <dbReference type="ChEBI" id="CHEBI:28938"/>
        <dbReference type="ChEBI" id="CHEBI:30616"/>
        <dbReference type="ChEBI" id="CHEBI:33019"/>
        <dbReference type="ChEBI" id="CHEBI:57540"/>
        <dbReference type="ChEBI" id="CHEBI:58437"/>
        <dbReference type="ChEBI" id="CHEBI:456215"/>
        <dbReference type="EC" id="6.3.1.5"/>
    </reaction>
</comment>
<dbReference type="eggNOG" id="COG0171">
    <property type="taxonomic scope" value="Bacteria"/>
</dbReference>
<accession>C8PJ50</accession>
<dbReference type="GO" id="GO:0009435">
    <property type="term" value="P:NAD+ biosynthetic process"/>
    <property type="evidence" value="ECO:0007669"/>
    <property type="project" value="UniProtKB-UniPathway"/>
</dbReference>
<comment type="similarity">
    <text evidence="6">Belongs to the NAD synthetase family.</text>
</comment>
<evidence type="ECO:0000256" key="5">
    <source>
        <dbReference type="ARBA" id="ARBA00023027"/>
    </source>
</evidence>
<dbReference type="CDD" id="cd00553">
    <property type="entry name" value="NAD_synthase"/>
    <property type="match status" value="1"/>
</dbReference>
<dbReference type="PANTHER" id="PTHR23090">
    <property type="entry name" value="NH 3 /GLUTAMINE-DEPENDENT NAD + SYNTHETASE"/>
    <property type="match status" value="1"/>
</dbReference>
<dbReference type="GO" id="GO:0005737">
    <property type="term" value="C:cytoplasm"/>
    <property type="evidence" value="ECO:0007669"/>
    <property type="project" value="InterPro"/>
</dbReference>
<gene>
    <name evidence="9" type="primary">nadE</name>
    <name evidence="9" type="ORF">CAMGR0001_1249</name>
</gene>
<dbReference type="InterPro" id="IPR014729">
    <property type="entry name" value="Rossmann-like_a/b/a_fold"/>
</dbReference>
<evidence type="ECO:0000256" key="3">
    <source>
        <dbReference type="ARBA" id="ARBA00022741"/>
    </source>
</evidence>
<reference evidence="9 10" key="1">
    <citation type="submission" date="2009-07" db="EMBL/GenBank/DDBJ databases">
        <authorList>
            <person name="Madupu R."/>
            <person name="Sebastian Y."/>
            <person name="Durkin A.S."/>
            <person name="Torralba M."/>
            <person name="Methe B."/>
            <person name="Sutton G.G."/>
            <person name="Strausberg R.L."/>
            <person name="Nelson K.E."/>
        </authorList>
    </citation>
    <scope>NUCLEOTIDE SEQUENCE [LARGE SCALE GENOMIC DNA]</scope>
    <source>
        <strain evidence="9 10">RM3268</strain>
    </source>
</reference>
<comment type="caution">
    <text evidence="9">The sequence shown here is derived from an EMBL/GenBank/DDBJ whole genome shotgun (WGS) entry which is preliminary data.</text>
</comment>
<dbReference type="EC" id="6.3.1.5" evidence="7"/>
<dbReference type="STRING" id="824.CGRAC_0914"/>
<dbReference type="EMBL" id="ACYG01000027">
    <property type="protein sequence ID" value="EEV16955.1"/>
    <property type="molecule type" value="Genomic_DNA"/>
</dbReference>
<keyword evidence="3 6" id="KW-0547">Nucleotide-binding</keyword>
<keyword evidence="2 6" id="KW-0436">Ligase</keyword>
<dbReference type="OrthoDB" id="9799210at2"/>
<comment type="pathway">
    <text evidence="1">Cofactor biosynthesis; NAD(+) biosynthesis.</text>
</comment>
<dbReference type="PANTHER" id="PTHR23090:SF9">
    <property type="entry name" value="GLUTAMINE-DEPENDENT NAD(+) SYNTHETASE"/>
    <property type="match status" value="1"/>
</dbReference>
<evidence type="ECO:0000256" key="7">
    <source>
        <dbReference type="RuleBase" id="RU003812"/>
    </source>
</evidence>
<evidence type="ECO:0000256" key="4">
    <source>
        <dbReference type="ARBA" id="ARBA00022840"/>
    </source>
</evidence>
<dbReference type="GO" id="GO:0003952">
    <property type="term" value="F:NAD+ synthase (glutamine-hydrolyzing) activity"/>
    <property type="evidence" value="ECO:0007669"/>
    <property type="project" value="InterPro"/>
</dbReference>
<evidence type="ECO:0000256" key="6">
    <source>
        <dbReference type="RuleBase" id="RU003811"/>
    </source>
</evidence>
<keyword evidence="4 6" id="KW-0067">ATP-binding</keyword>
<feature type="domain" description="NAD/GMP synthase" evidence="8">
    <location>
        <begin position="9"/>
        <end position="236"/>
    </location>
</feature>
<dbReference type="GO" id="GO:0005524">
    <property type="term" value="F:ATP binding"/>
    <property type="evidence" value="ECO:0007669"/>
    <property type="project" value="UniProtKB-KW"/>
</dbReference>
<sequence length="267" mass="29721">MFLDDLLPQLTDFLSERLDETGADAFVVGISGGLDSAVVSALCALTEIPTYGLILPSAGSNLENMADGIFHCESFNIPYEIQEIAPFVENFTALNPGASALRIGNFAARVRMSLLYDYSVAKRGVVVGTSNLSERMLGYGTIYGDLACAFNPIGEILKTDLFKFAKILCIDDAIIKKAPSADLWENQSDERELGYSYEILDSVLRDIFSHEALRMKFRSGERINANDLKYLQNSRHNQELVKFVVRRILKNNFKLREPAVARIEPAH</sequence>
<evidence type="ECO:0000313" key="9">
    <source>
        <dbReference type="EMBL" id="EEV16955.1"/>
    </source>
</evidence>
<dbReference type="AlphaFoldDB" id="C8PJ50"/>
<dbReference type="Pfam" id="PF02540">
    <property type="entry name" value="NAD_synthase"/>
    <property type="match status" value="1"/>
</dbReference>
<evidence type="ECO:0000259" key="8">
    <source>
        <dbReference type="Pfam" id="PF02540"/>
    </source>
</evidence>
<dbReference type="NCBIfam" id="TIGR00552">
    <property type="entry name" value="nadE"/>
    <property type="match status" value="1"/>
</dbReference>
<dbReference type="GO" id="GO:0008795">
    <property type="term" value="F:NAD+ synthase activity"/>
    <property type="evidence" value="ECO:0007669"/>
    <property type="project" value="UniProtKB-EC"/>
</dbReference>
<dbReference type="UniPathway" id="UPA00253">
    <property type="reaction ID" value="UER00333"/>
</dbReference>
<dbReference type="Proteomes" id="UP000005709">
    <property type="component" value="Unassembled WGS sequence"/>
</dbReference>
<name>C8PJ50_9BACT</name>
<keyword evidence="10" id="KW-1185">Reference proteome</keyword>
<dbReference type="Gene3D" id="3.40.50.620">
    <property type="entry name" value="HUPs"/>
    <property type="match status" value="1"/>
</dbReference>
<organism evidence="9 10">
    <name type="scientific">Campylobacter gracilis RM3268</name>
    <dbReference type="NCBI Taxonomy" id="553220"/>
    <lineage>
        <taxon>Bacteria</taxon>
        <taxon>Pseudomonadati</taxon>
        <taxon>Campylobacterota</taxon>
        <taxon>Epsilonproteobacteria</taxon>
        <taxon>Campylobacterales</taxon>
        <taxon>Campylobacteraceae</taxon>
        <taxon>Campylobacter</taxon>
    </lineage>
</organism>
<evidence type="ECO:0000256" key="2">
    <source>
        <dbReference type="ARBA" id="ARBA00022598"/>
    </source>
</evidence>
<dbReference type="InterPro" id="IPR022310">
    <property type="entry name" value="NAD/GMP_synthase"/>
</dbReference>
<keyword evidence="5 6" id="KW-0520">NAD</keyword>
<dbReference type="InterPro" id="IPR003694">
    <property type="entry name" value="NAD_synthase"/>
</dbReference>
<dbReference type="RefSeq" id="WP_005871850.1">
    <property type="nucleotide sequence ID" value="NZ_ACYG01000027.1"/>
</dbReference>
<dbReference type="SUPFAM" id="SSF52402">
    <property type="entry name" value="Adenine nucleotide alpha hydrolases-like"/>
    <property type="match status" value="1"/>
</dbReference>
<evidence type="ECO:0000313" key="10">
    <source>
        <dbReference type="Proteomes" id="UP000005709"/>
    </source>
</evidence>